<proteinExistence type="predicted"/>
<evidence type="ECO:0000313" key="2">
    <source>
        <dbReference type="EMBL" id="PYH80014.1"/>
    </source>
</evidence>
<protein>
    <submittedName>
        <fullName evidence="2">Uncharacterized protein</fullName>
    </submittedName>
</protein>
<dbReference type="EMBL" id="KZ821713">
    <property type="protein sequence ID" value="PYH80014.1"/>
    <property type="molecule type" value="Genomic_DNA"/>
</dbReference>
<evidence type="ECO:0000256" key="1">
    <source>
        <dbReference type="SAM" id="MobiDB-lite"/>
    </source>
</evidence>
<gene>
    <name evidence="2" type="ORF">BO82DRAFT_119558</name>
</gene>
<accession>A0A319C4D8</accession>
<keyword evidence="3" id="KW-1185">Reference proteome</keyword>
<dbReference type="GeneID" id="37132609"/>
<dbReference type="VEuPathDB" id="FungiDB:BO82DRAFT_119558"/>
<name>A0A319C4D8_9EURO</name>
<sequence length="152" mass="16558">MVYSGPVHSPAENSGQVVGSRRTKHRAGLTRKANGHSTLNAHDLSQNVKAERLMHPLHCLHPSQASVTGSTIRDTPEGQSGILRRSVVCYLTGGGEAHCTVLDSPQSRPPPLTEYSTYPPNPSSLGLQKHIITQQVAQDRLARLRYSSREMS</sequence>
<feature type="region of interest" description="Disordered" evidence="1">
    <location>
        <begin position="1"/>
        <end position="25"/>
    </location>
</feature>
<reference evidence="2 3" key="1">
    <citation type="submission" date="2016-12" db="EMBL/GenBank/DDBJ databases">
        <title>The genomes of Aspergillus section Nigri reveals drivers in fungal speciation.</title>
        <authorList>
            <consortium name="DOE Joint Genome Institute"/>
            <person name="Vesth T.C."/>
            <person name="Nybo J."/>
            <person name="Theobald S."/>
            <person name="Brandl J."/>
            <person name="Frisvad J.C."/>
            <person name="Nielsen K.F."/>
            <person name="Lyhne E.K."/>
            <person name="Kogle M.E."/>
            <person name="Kuo A."/>
            <person name="Riley R."/>
            <person name="Clum A."/>
            <person name="Nolan M."/>
            <person name="Lipzen A."/>
            <person name="Salamov A."/>
            <person name="Henrissat B."/>
            <person name="Wiebenga A."/>
            <person name="De Vries R.P."/>
            <person name="Grigoriev I.V."/>
            <person name="Mortensen U.H."/>
            <person name="Andersen M.R."/>
            <person name="Baker S.E."/>
        </authorList>
    </citation>
    <scope>NUCLEOTIDE SEQUENCE [LARGE SCALE GENOMIC DNA]</scope>
    <source>
        <strain evidence="2 3">CBS 121591</strain>
    </source>
</reference>
<dbReference type="Proteomes" id="UP000248340">
    <property type="component" value="Unassembled WGS sequence"/>
</dbReference>
<dbReference type="AlphaFoldDB" id="A0A319C4D8"/>
<dbReference type="RefSeq" id="XP_025490214.1">
    <property type="nucleotide sequence ID" value="XM_025629868.1"/>
</dbReference>
<organism evidence="2 3">
    <name type="scientific">Aspergillus uvarum CBS 121591</name>
    <dbReference type="NCBI Taxonomy" id="1448315"/>
    <lineage>
        <taxon>Eukaryota</taxon>
        <taxon>Fungi</taxon>
        <taxon>Dikarya</taxon>
        <taxon>Ascomycota</taxon>
        <taxon>Pezizomycotina</taxon>
        <taxon>Eurotiomycetes</taxon>
        <taxon>Eurotiomycetidae</taxon>
        <taxon>Eurotiales</taxon>
        <taxon>Aspergillaceae</taxon>
        <taxon>Aspergillus</taxon>
        <taxon>Aspergillus subgen. Circumdati</taxon>
    </lineage>
</organism>
<evidence type="ECO:0000313" key="3">
    <source>
        <dbReference type="Proteomes" id="UP000248340"/>
    </source>
</evidence>